<evidence type="ECO:0000313" key="1">
    <source>
        <dbReference type="EMBL" id="VFK29943.1"/>
    </source>
</evidence>
<name>A0A451BD11_9GAMM</name>
<sequence>MCIEMYRLDEKMYSFYLFIRGKYFLMERIYSGMEGIFGFV</sequence>
<dbReference type="AlphaFoldDB" id="A0A451BD11"/>
<reference evidence="3" key="1">
    <citation type="submission" date="2019-02" db="EMBL/GenBank/DDBJ databases">
        <authorList>
            <person name="Gruber-Vodicka R. H."/>
            <person name="Seah K. B. B."/>
        </authorList>
    </citation>
    <scope>NUCLEOTIDE SEQUENCE</scope>
    <source>
        <strain evidence="1">BECK_BZ197</strain>
        <strain evidence="3">BECK_BZ198</strain>
        <strain evidence="2">BECK_BZ199</strain>
    </source>
</reference>
<gene>
    <name evidence="1" type="ORF">BECKMB1821G_GA0114241_10569</name>
    <name evidence="3" type="ORF">BECKMB1821H_GA0114242_10458</name>
    <name evidence="2" type="ORF">BECKMB1821I_GA0114274_102816</name>
</gene>
<proteinExistence type="predicted"/>
<dbReference type="EMBL" id="CAADGH010000045">
    <property type="protein sequence ID" value="VFK76176.1"/>
    <property type="molecule type" value="Genomic_DNA"/>
</dbReference>
<evidence type="ECO:0000313" key="2">
    <source>
        <dbReference type="EMBL" id="VFK31925.1"/>
    </source>
</evidence>
<dbReference type="EMBL" id="CAADFO010000056">
    <property type="protein sequence ID" value="VFK29943.1"/>
    <property type="molecule type" value="Genomic_DNA"/>
</dbReference>
<accession>A0A451BD11</accession>
<evidence type="ECO:0000313" key="3">
    <source>
        <dbReference type="EMBL" id="VFK76176.1"/>
    </source>
</evidence>
<organism evidence="3">
    <name type="scientific">Candidatus Kentrum sp. MB</name>
    <dbReference type="NCBI Taxonomy" id="2138164"/>
    <lineage>
        <taxon>Bacteria</taxon>
        <taxon>Pseudomonadati</taxon>
        <taxon>Pseudomonadota</taxon>
        <taxon>Gammaproteobacteria</taxon>
        <taxon>Candidatus Kentrum</taxon>
    </lineage>
</organism>
<protein>
    <submittedName>
        <fullName evidence="3">Uncharacterized protein</fullName>
    </submittedName>
</protein>
<dbReference type="EMBL" id="CAADFQ010000028">
    <property type="protein sequence ID" value="VFK31925.1"/>
    <property type="molecule type" value="Genomic_DNA"/>
</dbReference>